<evidence type="ECO:0000256" key="2">
    <source>
        <dbReference type="ARBA" id="ARBA00006293"/>
    </source>
</evidence>
<dbReference type="VEuPathDB" id="FungiDB:AeMF1_019426"/>
<dbReference type="Pfam" id="PF05216">
    <property type="entry name" value="UNC-50"/>
    <property type="match status" value="1"/>
</dbReference>
<keyword evidence="3 6" id="KW-0812">Transmembrane</keyword>
<feature type="transmembrane region" description="Helical" evidence="6">
    <location>
        <begin position="106"/>
        <end position="125"/>
    </location>
</feature>
<evidence type="ECO:0000256" key="4">
    <source>
        <dbReference type="ARBA" id="ARBA00022989"/>
    </source>
</evidence>
<keyword evidence="5 6" id="KW-0472">Membrane</keyword>
<comment type="subcellular location">
    <subcellularLocation>
        <location evidence="1">Membrane</location>
        <topology evidence="1">Multi-pass membrane protein</topology>
    </subcellularLocation>
</comment>
<evidence type="ECO:0008006" key="9">
    <source>
        <dbReference type="Google" id="ProtNLM"/>
    </source>
</evidence>
<reference evidence="7 8" key="1">
    <citation type="submission" date="2019-07" db="EMBL/GenBank/DDBJ databases">
        <title>Genomics analysis of Aphanomyces spp. identifies a new class of oomycete effector associated with host adaptation.</title>
        <authorList>
            <person name="Gaulin E."/>
        </authorList>
    </citation>
    <scope>NUCLEOTIDE SEQUENCE [LARGE SCALE GENOMIC DNA]</scope>
    <source>
        <strain evidence="7 8">ATCC 201684</strain>
    </source>
</reference>
<dbReference type="GO" id="GO:0000139">
    <property type="term" value="C:Golgi membrane"/>
    <property type="evidence" value="ECO:0007669"/>
    <property type="project" value="TreeGrafter"/>
</dbReference>
<evidence type="ECO:0000256" key="1">
    <source>
        <dbReference type="ARBA" id="ARBA00004141"/>
    </source>
</evidence>
<keyword evidence="8" id="KW-1185">Reference proteome</keyword>
<feature type="transmembrane region" description="Helical" evidence="6">
    <location>
        <begin position="198"/>
        <end position="218"/>
    </location>
</feature>
<keyword evidence="4 6" id="KW-1133">Transmembrane helix</keyword>
<evidence type="ECO:0000313" key="8">
    <source>
        <dbReference type="Proteomes" id="UP000481153"/>
    </source>
</evidence>
<comment type="similarity">
    <text evidence="2">Belongs to the unc-50 family.</text>
</comment>
<evidence type="ECO:0000313" key="7">
    <source>
        <dbReference type="EMBL" id="KAF0728955.1"/>
    </source>
</evidence>
<gene>
    <name evidence="7" type="ORF">Ae201684_013257</name>
</gene>
<protein>
    <recommendedName>
        <fullName evidence="9">UNC-50 family protein</fullName>
    </recommendedName>
</protein>
<dbReference type="PANTHER" id="PTHR12841:SF6">
    <property type="entry name" value="PROTEIN UNC-50 HOMOLOG"/>
    <property type="match status" value="1"/>
</dbReference>
<dbReference type="InterPro" id="IPR007881">
    <property type="entry name" value="UNC-50"/>
</dbReference>
<evidence type="ECO:0000256" key="6">
    <source>
        <dbReference type="SAM" id="Phobius"/>
    </source>
</evidence>
<accession>A0A6G0WNN8</accession>
<comment type="caution">
    <text evidence="7">The sequence shown here is derived from an EMBL/GenBank/DDBJ whole genome shotgun (WGS) entry which is preliminary data.</text>
</comment>
<evidence type="ECO:0000256" key="3">
    <source>
        <dbReference type="ARBA" id="ARBA00022692"/>
    </source>
</evidence>
<dbReference type="Proteomes" id="UP000481153">
    <property type="component" value="Unassembled WGS sequence"/>
</dbReference>
<feature type="transmembrane region" description="Helical" evidence="6">
    <location>
        <begin position="259"/>
        <end position="280"/>
    </location>
</feature>
<feature type="transmembrane region" description="Helical" evidence="6">
    <location>
        <begin position="230"/>
        <end position="253"/>
    </location>
</feature>
<feature type="transmembrane region" description="Helical" evidence="6">
    <location>
        <begin position="132"/>
        <end position="157"/>
    </location>
</feature>
<name>A0A6G0WNN8_9STRA</name>
<dbReference type="PANTHER" id="PTHR12841">
    <property type="entry name" value="PROTEIN UNC-50 HOMOLOG"/>
    <property type="match status" value="1"/>
</dbReference>
<dbReference type="AlphaFoldDB" id="A0A6G0WNN8"/>
<proteinExistence type="inferred from homology"/>
<evidence type="ECO:0000256" key="5">
    <source>
        <dbReference type="ARBA" id="ARBA00023136"/>
    </source>
</evidence>
<organism evidence="7 8">
    <name type="scientific">Aphanomyces euteiches</name>
    <dbReference type="NCBI Taxonomy" id="100861"/>
    <lineage>
        <taxon>Eukaryota</taxon>
        <taxon>Sar</taxon>
        <taxon>Stramenopiles</taxon>
        <taxon>Oomycota</taxon>
        <taxon>Saprolegniomycetes</taxon>
        <taxon>Saprolegniales</taxon>
        <taxon>Verrucalvaceae</taxon>
        <taxon>Aphanomyces</taxon>
    </lineage>
</organism>
<sequence length="297" mass="33946">MMEPLPVTMPHGLVQQEENIGFKPKKSSWSSSRPVLPSTRQSNKLAVFRSCSALPEYFWRMVDYRQMDLEATYYQMVSLCISPNKVYKSAFYRKQTKNRWARDDPAFAVIQVLFLLVASLAWTVAFEKTSSLAFLVFCDVVVEWLLLGLFISTATWWCANNFLRLTTPGGSERGGASDTFFVEQTVEWQYAFDIHCNAFFILFLLVHVVQFFLVPLLISTSFLSLVLANTLYAVACASYFYITFLGFMALPFLHNTERFLYPIVAVGGIYLSTLVLKLLFGATFNFASMSAFYYYSP</sequence>
<dbReference type="EMBL" id="VJMJ01000170">
    <property type="protein sequence ID" value="KAF0728955.1"/>
    <property type="molecule type" value="Genomic_DNA"/>
</dbReference>